<keyword evidence="1" id="KW-0539">Nucleus</keyword>
<dbReference type="AlphaFoldDB" id="A0A5M6BYX2"/>
<dbReference type="GO" id="GO:0000981">
    <property type="term" value="F:DNA-binding transcription factor activity, RNA polymerase II-specific"/>
    <property type="evidence" value="ECO:0007669"/>
    <property type="project" value="InterPro"/>
</dbReference>
<protein>
    <submittedName>
        <fullName evidence="3">Uncharacterized protein</fullName>
    </submittedName>
</protein>
<name>A0A5M6BYX2_9TREE</name>
<dbReference type="KEGG" id="ksn:43589010"/>
<evidence type="ECO:0000313" key="3">
    <source>
        <dbReference type="EMBL" id="WWD17687.1"/>
    </source>
</evidence>
<reference evidence="3" key="2">
    <citation type="submission" date="2024-01" db="EMBL/GenBank/DDBJ databases">
        <title>Comparative genomics of Cryptococcus and Kwoniella reveals pathogenesis evolution and contrasting modes of karyotype evolution via chromosome fusion or intercentromeric recombination.</title>
        <authorList>
            <person name="Coelho M.A."/>
            <person name="David-Palma M."/>
            <person name="Shea T."/>
            <person name="Bowers K."/>
            <person name="McGinley-Smith S."/>
            <person name="Mohammad A.W."/>
            <person name="Gnirke A."/>
            <person name="Yurkov A.M."/>
            <person name="Nowrousian M."/>
            <person name="Sun S."/>
            <person name="Cuomo C.A."/>
            <person name="Heitman J."/>
        </authorList>
    </citation>
    <scope>NUCLEOTIDE SEQUENCE</scope>
    <source>
        <strain evidence="3">CBS 12478</strain>
    </source>
</reference>
<reference evidence="3" key="1">
    <citation type="submission" date="2017-08" db="EMBL/GenBank/DDBJ databases">
        <authorList>
            <person name="Cuomo C."/>
            <person name="Billmyre B."/>
            <person name="Heitman J."/>
        </authorList>
    </citation>
    <scope>NUCLEOTIDE SEQUENCE</scope>
    <source>
        <strain evidence="3">CBS 12478</strain>
    </source>
</reference>
<dbReference type="InterPro" id="IPR036864">
    <property type="entry name" value="Zn2-C6_fun-type_DNA-bd_sf"/>
</dbReference>
<dbReference type="PANTHER" id="PTHR31668:SF4">
    <property type="entry name" value="TRANSCRIPTIONAL ACTIVATOR PROTEIN DAL81"/>
    <property type="match status" value="1"/>
</dbReference>
<dbReference type="PROSITE" id="PS00463">
    <property type="entry name" value="ZN2_CY6_FUNGAL_1"/>
    <property type="match status" value="1"/>
</dbReference>
<dbReference type="OrthoDB" id="39175at2759"/>
<feature type="compositionally biased region" description="Polar residues" evidence="2">
    <location>
        <begin position="123"/>
        <end position="143"/>
    </location>
</feature>
<feature type="region of interest" description="Disordered" evidence="2">
    <location>
        <begin position="488"/>
        <end position="560"/>
    </location>
</feature>
<dbReference type="GO" id="GO:0001080">
    <property type="term" value="P:nitrogen catabolite activation of transcription from RNA polymerase II promoter"/>
    <property type="evidence" value="ECO:0007669"/>
    <property type="project" value="TreeGrafter"/>
</dbReference>
<feature type="compositionally biased region" description="Low complexity" evidence="2">
    <location>
        <begin position="419"/>
        <end position="433"/>
    </location>
</feature>
<dbReference type="GO" id="GO:0008270">
    <property type="term" value="F:zinc ion binding"/>
    <property type="evidence" value="ECO:0007669"/>
    <property type="project" value="InterPro"/>
</dbReference>
<dbReference type="CDD" id="cd00067">
    <property type="entry name" value="GAL4"/>
    <property type="match status" value="1"/>
</dbReference>
<proteinExistence type="predicted"/>
<evidence type="ECO:0000256" key="1">
    <source>
        <dbReference type="ARBA" id="ARBA00023242"/>
    </source>
</evidence>
<feature type="compositionally biased region" description="Acidic residues" evidence="2">
    <location>
        <begin position="355"/>
        <end position="365"/>
    </location>
</feature>
<feature type="region of interest" description="Disordered" evidence="2">
    <location>
        <begin position="1"/>
        <end position="207"/>
    </location>
</feature>
<dbReference type="PROSITE" id="PS50048">
    <property type="entry name" value="ZN2_CY6_FUNGAL_2"/>
    <property type="match status" value="1"/>
</dbReference>
<accession>A0A5M6BYX2</accession>
<feature type="compositionally biased region" description="Polar residues" evidence="2">
    <location>
        <begin position="195"/>
        <end position="206"/>
    </location>
</feature>
<dbReference type="RefSeq" id="XP_031860985.1">
    <property type="nucleotide sequence ID" value="XM_032004870.1"/>
</dbReference>
<feature type="compositionally biased region" description="Polar residues" evidence="2">
    <location>
        <begin position="488"/>
        <end position="523"/>
    </location>
</feature>
<dbReference type="GeneID" id="43589010"/>
<evidence type="ECO:0000313" key="4">
    <source>
        <dbReference type="Proteomes" id="UP000322225"/>
    </source>
</evidence>
<organism evidence="3 4">
    <name type="scientific">Kwoniella shandongensis</name>
    <dbReference type="NCBI Taxonomy" id="1734106"/>
    <lineage>
        <taxon>Eukaryota</taxon>
        <taxon>Fungi</taxon>
        <taxon>Dikarya</taxon>
        <taxon>Basidiomycota</taxon>
        <taxon>Agaricomycotina</taxon>
        <taxon>Tremellomycetes</taxon>
        <taxon>Tremellales</taxon>
        <taxon>Cryptococcaceae</taxon>
        <taxon>Kwoniella</taxon>
    </lineage>
</organism>
<evidence type="ECO:0000256" key="2">
    <source>
        <dbReference type="SAM" id="MobiDB-lite"/>
    </source>
</evidence>
<dbReference type="Gene3D" id="4.10.240.10">
    <property type="entry name" value="Zn(2)-C6 fungal-type DNA-binding domain"/>
    <property type="match status" value="1"/>
</dbReference>
<dbReference type="PANTHER" id="PTHR31668">
    <property type="entry name" value="GLUCOSE TRANSPORT TRANSCRIPTION REGULATOR RGT1-RELATED-RELATED"/>
    <property type="match status" value="1"/>
</dbReference>
<dbReference type="InterPro" id="IPR001138">
    <property type="entry name" value="Zn2Cys6_DnaBD"/>
</dbReference>
<dbReference type="Pfam" id="PF00172">
    <property type="entry name" value="Zn_clus"/>
    <property type="match status" value="1"/>
</dbReference>
<dbReference type="Proteomes" id="UP000322225">
    <property type="component" value="Chromosome 4"/>
</dbReference>
<dbReference type="SUPFAM" id="SSF57701">
    <property type="entry name" value="Zn2/Cys6 DNA-binding domain"/>
    <property type="match status" value="1"/>
</dbReference>
<dbReference type="GO" id="GO:0005634">
    <property type="term" value="C:nucleus"/>
    <property type="evidence" value="ECO:0007669"/>
    <property type="project" value="TreeGrafter"/>
</dbReference>
<dbReference type="InterPro" id="IPR050797">
    <property type="entry name" value="Carb_Metab_Trans_Reg"/>
</dbReference>
<sequence length="1046" mass="115209">MDNIPLPQRPPLPTPSRSNSASRNDVPQQHFPQRPFTSSPFQPFSQFAFHPPPPSTQSQSYQQPRNVDSHPPVPVRRMTVQGSTSESMIDLPVRETLLASRPASSVSFPVNLPPVESGESKQMPDTSHTNGGQSSSSESTNDPLPQPASSSSKPSKKRARQSSHNSPPISTSNANEETRDNAPAHNSNSTSNSNRTKSGEGTTSKDSLAVLIREKKQRACSNCRKTKLKCVVEPGETICVRCKAREEKCVFYPRSQDDDWQQAITSDLYAATTQLSHISAAVHHMMSHLVQNNIIPPFVPPNAPGGLPTYQAPDRDVSAMLGWFAPDKNKDSAPIGGNGNKTEKKGKKHTKINSDEVDEIEEEEETAHRDYLADNASMAPTQRGIGASTTFTIDNQLPPLSQLPVPPTPAQSLIPSYSPMPRNPSISSSSRPSLAPHQHSSDSSAIQLSPLLDMGSARLVPFNSILPAPQPFLHNNVGAATVPPPIEQQQQVHRSDSFTMPKQNTPTSLTNVTPNSRVSSSPILHTPHAEYLDPQQRPPDQVYHPQRHSTSSMRDDPTNVPGLQGEYVDENGMEVVIGSADPRQDIVKKGIVSNHDALTMVNYFHRHLSYFLYGYQLQFRKFPYLEGGPATITPLILAVLCLATTDRNALFSRYHGALIEEVLLLLKTSPAESWQRFEGSYTADFGDVDSDEPLDAEFGLGPEEIVAACVLATWMTEREEAAMIARSAFRWARGWIRLLSSTPPRVTLAETAGFVPPERQASAQDMTRIWLLCYIVDSTERLQLSFPPPPPRDALSYCNVLVPTNSSTTDEPPNANDILLTFHARLMTILNEWRHRLGHILSGGETGGGHPNPTQFIPPLKRLASRVNGQLEWWKEQFNTVRSSLSQNAMIVDQQTYTRHIEMTWLFVKMSVNGTIVKCLYQPGVGGDESRLREASSALVVDCAIEFLEICARWTPREGLMNLSPAYLFFISVAGGELVDAIGRDNASARSGAGSGMGCVISPDEAIPLLRTVGEMLYMGQLHEKHVTRMTAKTLFGYCDQLQMMR</sequence>
<dbReference type="EMBL" id="CP144054">
    <property type="protein sequence ID" value="WWD17687.1"/>
    <property type="molecule type" value="Genomic_DNA"/>
</dbReference>
<dbReference type="CDD" id="cd12148">
    <property type="entry name" value="fungal_TF_MHR"/>
    <property type="match status" value="1"/>
</dbReference>
<gene>
    <name evidence="3" type="ORF">CI109_102128</name>
</gene>
<dbReference type="SMART" id="SM00066">
    <property type="entry name" value="GAL4"/>
    <property type="match status" value="1"/>
</dbReference>
<feature type="region of interest" description="Disordered" evidence="2">
    <location>
        <begin position="328"/>
        <end position="444"/>
    </location>
</feature>
<feature type="compositionally biased region" description="Polar residues" evidence="2">
    <location>
        <begin position="164"/>
        <end position="175"/>
    </location>
</feature>
<keyword evidence="4" id="KW-1185">Reference proteome</keyword>
<feature type="compositionally biased region" description="Low complexity" evidence="2">
    <location>
        <begin position="31"/>
        <end position="49"/>
    </location>
</feature>